<dbReference type="CDD" id="cd04301">
    <property type="entry name" value="NAT_SF"/>
    <property type="match status" value="1"/>
</dbReference>
<dbReference type="InterPro" id="IPR016181">
    <property type="entry name" value="Acyl_CoA_acyltransferase"/>
</dbReference>
<feature type="non-terminal residue" evidence="4">
    <location>
        <position position="67"/>
    </location>
</feature>
<evidence type="ECO:0000256" key="1">
    <source>
        <dbReference type="ARBA" id="ARBA00022679"/>
    </source>
</evidence>
<keyword evidence="1 4" id="KW-0808">Transferase</keyword>
<dbReference type="AlphaFoldDB" id="A0A9D2MI46"/>
<feature type="domain" description="N-acetyltransferase" evidence="3">
    <location>
        <begin position="1"/>
        <end position="67"/>
    </location>
</feature>
<dbReference type="EC" id="2.3.1.-" evidence="4"/>
<proteinExistence type="predicted"/>
<evidence type="ECO:0000313" key="5">
    <source>
        <dbReference type="Proteomes" id="UP000824211"/>
    </source>
</evidence>
<dbReference type="GO" id="GO:0016747">
    <property type="term" value="F:acyltransferase activity, transferring groups other than amino-acyl groups"/>
    <property type="evidence" value="ECO:0007669"/>
    <property type="project" value="InterPro"/>
</dbReference>
<accession>A0A9D2MI46</accession>
<reference evidence="4" key="2">
    <citation type="submission" date="2021-04" db="EMBL/GenBank/DDBJ databases">
        <authorList>
            <person name="Gilroy R."/>
        </authorList>
    </citation>
    <scope>NUCLEOTIDE SEQUENCE</scope>
    <source>
        <strain evidence="4">ChiHjej9B8-13557</strain>
    </source>
</reference>
<dbReference type="PANTHER" id="PTHR43877:SF2">
    <property type="entry name" value="AMINOALKYLPHOSPHONATE N-ACETYLTRANSFERASE-RELATED"/>
    <property type="match status" value="1"/>
</dbReference>
<sequence length="67" mass="7529">MRMEQQLHHAARIAEIMEFAVDPACRSRGIGKEMFARACADARAAGCVQIELATNQRRTGAHHFYAR</sequence>
<dbReference type="PANTHER" id="PTHR43877">
    <property type="entry name" value="AMINOALKYLPHOSPHONATE N-ACETYLTRANSFERASE-RELATED-RELATED"/>
    <property type="match status" value="1"/>
</dbReference>
<evidence type="ECO:0000259" key="3">
    <source>
        <dbReference type="PROSITE" id="PS51186"/>
    </source>
</evidence>
<dbReference type="Proteomes" id="UP000824211">
    <property type="component" value="Unassembled WGS sequence"/>
</dbReference>
<organism evidence="4 5">
    <name type="scientific">Candidatus Faecalibacterium faecipullorum</name>
    <dbReference type="NCBI Taxonomy" id="2838578"/>
    <lineage>
        <taxon>Bacteria</taxon>
        <taxon>Bacillati</taxon>
        <taxon>Bacillota</taxon>
        <taxon>Clostridia</taxon>
        <taxon>Eubacteriales</taxon>
        <taxon>Oscillospiraceae</taxon>
        <taxon>Faecalibacterium</taxon>
    </lineage>
</organism>
<keyword evidence="2 4" id="KW-0012">Acyltransferase</keyword>
<dbReference type="Pfam" id="PF00583">
    <property type="entry name" value="Acetyltransf_1"/>
    <property type="match status" value="1"/>
</dbReference>
<evidence type="ECO:0000313" key="4">
    <source>
        <dbReference type="EMBL" id="HJB59943.1"/>
    </source>
</evidence>
<dbReference type="SUPFAM" id="SSF55729">
    <property type="entry name" value="Acyl-CoA N-acyltransferases (Nat)"/>
    <property type="match status" value="1"/>
</dbReference>
<dbReference type="InterPro" id="IPR050832">
    <property type="entry name" value="Bact_Acetyltransf"/>
</dbReference>
<dbReference type="InterPro" id="IPR000182">
    <property type="entry name" value="GNAT_dom"/>
</dbReference>
<dbReference type="Gene3D" id="3.40.630.30">
    <property type="match status" value="1"/>
</dbReference>
<gene>
    <name evidence="4" type="ORF">H9771_09895</name>
</gene>
<protein>
    <submittedName>
        <fullName evidence="4">GNAT family N-acetyltransferase</fullName>
        <ecNumber evidence="4">2.3.1.-</ecNumber>
    </submittedName>
</protein>
<reference evidence="4" key="1">
    <citation type="journal article" date="2021" name="PeerJ">
        <title>Extensive microbial diversity within the chicken gut microbiome revealed by metagenomics and culture.</title>
        <authorList>
            <person name="Gilroy R."/>
            <person name="Ravi A."/>
            <person name="Getino M."/>
            <person name="Pursley I."/>
            <person name="Horton D.L."/>
            <person name="Alikhan N.F."/>
            <person name="Baker D."/>
            <person name="Gharbi K."/>
            <person name="Hall N."/>
            <person name="Watson M."/>
            <person name="Adriaenssens E.M."/>
            <person name="Foster-Nyarko E."/>
            <person name="Jarju S."/>
            <person name="Secka A."/>
            <person name="Antonio M."/>
            <person name="Oren A."/>
            <person name="Chaudhuri R.R."/>
            <person name="La Ragione R."/>
            <person name="Hildebrand F."/>
            <person name="Pallen M.J."/>
        </authorList>
    </citation>
    <scope>NUCLEOTIDE SEQUENCE</scope>
    <source>
        <strain evidence="4">ChiHjej9B8-13557</strain>
    </source>
</reference>
<dbReference type="EMBL" id="DWXX01000189">
    <property type="protein sequence ID" value="HJB59943.1"/>
    <property type="molecule type" value="Genomic_DNA"/>
</dbReference>
<evidence type="ECO:0000256" key="2">
    <source>
        <dbReference type="ARBA" id="ARBA00023315"/>
    </source>
</evidence>
<dbReference type="PROSITE" id="PS51186">
    <property type="entry name" value="GNAT"/>
    <property type="match status" value="1"/>
</dbReference>
<comment type="caution">
    <text evidence="4">The sequence shown here is derived from an EMBL/GenBank/DDBJ whole genome shotgun (WGS) entry which is preliminary data.</text>
</comment>
<name>A0A9D2MI46_9FIRM</name>